<name>A0A9D1FNR3_9FIRM</name>
<organism evidence="1 2">
    <name type="scientific">Candidatus Merdivicinus excrementipullorum</name>
    <dbReference type="NCBI Taxonomy" id="2840867"/>
    <lineage>
        <taxon>Bacteria</taxon>
        <taxon>Bacillati</taxon>
        <taxon>Bacillota</taxon>
        <taxon>Clostridia</taxon>
        <taxon>Eubacteriales</taxon>
        <taxon>Oscillospiraceae</taxon>
        <taxon>Oscillospiraceae incertae sedis</taxon>
        <taxon>Candidatus Merdivicinus</taxon>
    </lineage>
</organism>
<proteinExistence type="predicted"/>
<reference evidence="1" key="1">
    <citation type="submission" date="2020-10" db="EMBL/GenBank/DDBJ databases">
        <authorList>
            <person name="Gilroy R."/>
        </authorList>
    </citation>
    <scope>NUCLEOTIDE SEQUENCE</scope>
    <source>
        <strain evidence="1">CHK199-13235</strain>
    </source>
</reference>
<evidence type="ECO:0008006" key="3">
    <source>
        <dbReference type="Google" id="ProtNLM"/>
    </source>
</evidence>
<reference evidence="1" key="2">
    <citation type="journal article" date="2021" name="PeerJ">
        <title>Extensive microbial diversity within the chicken gut microbiome revealed by metagenomics and culture.</title>
        <authorList>
            <person name="Gilroy R."/>
            <person name="Ravi A."/>
            <person name="Getino M."/>
            <person name="Pursley I."/>
            <person name="Horton D.L."/>
            <person name="Alikhan N.F."/>
            <person name="Baker D."/>
            <person name="Gharbi K."/>
            <person name="Hall N."/>
            <person name="Watson M."/>
            <person name="Adriaenssens E.M."/>
            <person name="Foster-Nyarko E."/>
            <person name="Jarju S."/>
            <person name="Secka A."/>
            <person name="Antonio M."/>
            <person name="Oren A."/>
            <person name="Chaudhuri R.R."/>
            <person name="La Ragione R."/>
            <person name="Hildebrand F."/>
            <person name="Pallen M.J."/>
        </authorList>
    </citation>
    <scope>NUCLEOTIDE SEQUENCE</scope>
    <source>
        <strain evidence="1">CHK199-13235</strain>
    </source>
</reference>
<accession>A0A9D1FNR3</accession>
<gene>
    <name evidence="1" type="ORF">IAB51_10605</name>
</gene>
<sequence length="136" mass="15064">MITLIVGKKGTGKTKILVDMVAEAEKVSSGNVVCIEKVPKLTYDIPSSVRLMETSKDEIEGYEEFYGFLTGVLAGNFDITDMFIDSTLRIGGRDYDKLGKFLQKLNKSVGDRDVNIVFTISADKEELPESVTAFIR</sequence>
<dbReference type="AlphaFoldDB" id="A0A9D1FNR3"/>
<comment type="caution">
    <text evidence="1">The sequence shown here is derived from an EMBL/GenBank/DDBJ whole genome shotgun (WGS) entry which is preliminary data.</text>
</comment>
<protein>
    <recommendedName>
        <fullName evidence="3">Twitching motility protein PilT</fullName>
    </recommendedName>
</protein>
<evidence type="ECO:0000313" key="1">
    <source>
        <dbReference type="EMBL" id="HIS77236.1"/>
    </source>
</evidence>
<evidence type="ECO:0000313" key="2">
    <source>
        <dbReference type="Proteomes" id="UP000824002"/>
    </source>
</evidence>
<dbReference type="Proteomes" id="UP000824002">
    <property type="component" value="Unassembled WGS sequence"/>
</dbReference>
<dbReference type="EMBL" id="DVJP01000070">
    <property type="protein sequence ID" value="HIS77236.1"/>
    <property type="molecule type" value="Genomic_DNA"/>
</dbReference>